<dbReference type="Proteomes" id="UP000019462">
    <property type="component" value="Unassembled WGS sequence"/>
</dbReference>
<evidence type="ECO:0000259" key="1">
    <source>
        <dbReference type="SMART" id="SM01007"/>
    </source>
</evidence>
<protein>
    <recommendedName>
        <fullName evidence="1">Class II aldolase/adducin N-terminal domain-containing protein</fullName>
    </recommendedName>
</protein>
<organism evidence="2 3">
    <name type="scientific">Moesziomyces aphidis</name>
    <name type="common">Pseudozyma aphidis</name>
    <dbReference type="NCBI Taxonomy" id="84754"/>
    <lineage>
        <taxon>Eukaryota</taxon>
        <taxon>Fungi</taxon>
        <taxon>Dikarya</taxon>
        <taxon>Basidiomycota</taxon>
        <taxon>Ustilaginomycotina</taxon>
        <taxon>Ustilaginomycetes</taxon>
        <taxon>Ustilaginales</taxon>
        <taxon>Ustilaginaceae</taxon>
        <taxon>Moesziomyces</taxon>
    </lineage>
</organism>
<dbReference type="HOGENOM" id="CLU_776580_0_0_1"/>
<dbReference type="Gene3D" id="3.40.225.10">
    <property type="entry name" value="Class II aldolase/adducin N-terminal domain"/>
    <property type="match status" value="1"/>
</dbReference>
<keyword evidence="3" id="KW-1185">Reference proteome</keyword>
<accession>W3VL11</accession>
<dbReference type="EMBL" id="AWNI01000015">
    <property type="protein sequence ID" value="ETS61497.1"/>
    <property type="molecule type" value="Genomic_DNA"/>
</dbReference>
<dbReference type="AlphaFoldDB" id="W3VL11"/>
<dbReference type="InterPro" id="IPR051017">
    <property type="entry name" value="Aldolase-II_Adducin_sf"/>
</dbReference>
<reference evidence="2 3" key="1">
    <citation type="journal article" date="2014" name="Genome Announc.">
        <title>Genome sequence of the basidiomycetous fungus Pseudozyma aphidis DSM70725, an efficient producer of biosurfactant mannosylerythritol lipids.</title>
        <authorList>
            <person name="Lorenz S."/>
            <person name="Guenther M."/>
            <person name="Grumaz C."/>
            <person name="Rupp S."/>
            <person name="Zibek S."/>
            <person name="Sohn K."/>
        </authorList>
    </citation>
    <scope>NUCLEOTIDE SEQUENCE [LARGE SCALE GENOMIC DNA]</scope>
    <source>
        <strain evidence="3">ATCC 32657 / CBS 517.83 / DSM 70725 / JCM 10318 / NBRC 10182 / NRRL Y-7954 / St-0401</strain>
    </source>
</reference>
<name>W3VL11_MOEAP</name>
<proteinExistence type="predicted"/>
<evidence type="ECO:0000313" key="3">
    <source>
        <dbReference type="Proteomes" id="UP000019462"/>
    </source>
</evidence>
<dbReference type="OrthoDB" id="2932980at2759"/>
<dbReference type="InterPro" id="IPR036409">
    <property type="entry name" value="Aldolase_II/adducin_N_sf"/>
</dbReference>
<gene>
    <name evidence="2" type="ORF">PaG_04244</name>
</gene>
<dbReference type="PANTHER" id="PTHR10672:SF39">
    <property type="entry name" value="CLASS II ALDOLASE_ADDUCIN N-TERMINAL DOMAIN-CONTAINING PROTEIN"/>
    <property type="match status" value="1"/>
</dbReference>
<feature type="domain" description="Class II aldolase/adducin N-terminal" evidence="1">
    <location>
        <begin position="77"/>
        <end position="303"/>
    </location>
</feature>
<evidence type="ECO:0000313" key="2">
    <source>
        <dbReference type="EMBL" id="ETS61497.1"/>
    </source>
</evidence>
<dbReference type="GO" id="GO:0005856">
    <property type="term" value="C:cytoskeleton"/>
    <property type="evidence" value="ECO:0007669"/>
    <property type="project" value="TreeGrafter"/>
</dbReference>
<dbReference type="SUPFAM" id="SSF53639">
    <property type="entry name" value="AraD/HMP-PK domain-like"/>
    <property type="match status" value="1"/>
</dbReference>
<sequence length="400" mass="42321">MATPTPLSPPVFSIPCHWTLLSSAQFNVTLRAMHLGYTITFLFLASFDVASQSVYASALRLGFQSLPKLTPRQLAVNQLVNASRILASQGVADDCAGHISIRDPLSPDTFLITGGSRTPTKMTPADVAVARINDSQVISAALDDHEPPIRPAEIFIHSSIYQRFPNTTVNSIAYYQAEQLLPWSLFASDSAGVNTSQVTADDLTGFFATTAGASFMGPHPAPVFSVFDDDPDATTIAVDDAAKGFSLATLFGPADAAVASVNETDGFRPLVLMRNDGATVVGTTVPEVTFRFVQAVKSARIQHCASILSAQNGSVPRFVPAQATKTSDEYLRSWLLWISQVENAMAADVARSPELWAGSGNAAATGAGSENAASMKAPLSKGLALFVICSTFSLTSLLSL</sequence>
<dbReference type="SMART" id="SM01007">
    <property type="entry name" value="Aldolase_II"/>
    <property type="match status" value="1"/>
</dbReference>
<comment type="caution">
    <text evidence="2">The sequence shown here is derived from an EMBL/GenBank/DDBJ whole genome shotgun (WGS) entry which is preliminary data.</text>
</comment>
<dbReference type="Pfam" id="PF00596">
    <property type="entry name" value="Aldolase_II"/>
    <property type="match status" value="1"/>
</dbReference>
<dbReference type="GO" id="GO:0051015">
    <property type="term" value="F:actin filament binding"/>
    <property type="evidence" value="ECO:0007669"/>
    <property type="project" value="TreeGrafter"/>
</dbReference>
<dbReference type="PANTHER" id="PTHR10672">
    <property type="entry name" value="ADDUCIN"/>
    <property type="match status" value="1"/>
</dbReference>
<dbReference type="InterPro" id="IPR001303">
    <property type="entry name" value="Aldolase_II/adducin_N"/>
</dbReference>